<dbReference type="EMBL" id="ML208903">
    <property type="protein sequence ID" value="TFK59745.1"/>
    <property type="molecule type" value="Genomic_DNA"/>
</dbReference>
<accession>A0ACD3A238</accession>
<reference evidence="1 2" key="1">
    <citation type="journal article" date="2019" name="Nat. Ecol. Evol.">
        <title>Megaphylogeny resolves global patterns of mushroom evolution.</title>
        <authorList>
            <person name="Varga T."/>
            <person name="Krizsan K."/>
            <person name="Foldi C."/>
            <person name="Dima B."/>
            <person name="Sanchez-Garcia M."/>
            <person name="Sanchez-Ramirez S."/>
            <person name="Szollosi G.J."/>
            <person name="Szarkandi J.G."/>
            <person name="Papp V."/>
            <person name="Albert L."/>
            <person name="Andreopoulos W."/>
            <person name="Angelini C."/>
            <person name="Antonin V."/>
            <person name="Barry K.W."/>
            <person name="Bougher N.L."/>
            <person name="Buchanan P."/>
            <person name="Buyck B."/>
            <person name="Bense V."/>
            <person name="Catcheside P."/>
            <person name="Chovatia M."/>
            <person name="Cooper J."/>
            <person name="Damon W."/>
            <person name="Desjardin D."/>
            <person name="Finy P."/>
            <person name="Geml J."/>
            <person name="Haridas S."/>
            <person name="Hughes K."/>
            <person name="Justo A."/>
            <person name="Karasinski D."/>
            <person name="Kautmanova I."/>
            <person name="Kiss B."/>
            <person name="Kocsube S."/>
            <person name="Kotiranta H."/>
            <person name="LaButti K.M."/>
            <person name="Lechner B.E."/>
            <person name="Liimatainen K."/>
            <person name="Lipzen A."/>
            <person name="Lukacs Z."/>
            <person name="Mihaltcheva S."/>
            <person name="Morgado L.N."/>
            <person name="Niskanen T."/>
            <person name="Noordeloos M.E."/>
            <person name="Ohm R.A."/>
            <person name="Ortiz-Santana B."/>
            <person name="Ovrebo C."/>
            <person name="Racz N."/>
            <person name="Riley R."/>
            <person name="Savchenko A."/>
            <person name="Shiryaev A."/>
            <person name="Soop K."/>
            <person name="Spirin V."/>
            <person name="Szebenyi C."/>
            <person name="Tomsovsky M."/>
            <person name="Tulloss R.E."/>
            <person name="Uehling J."/>
            <person name="Grigoriev I.V."/>
            <person name="Vagvolgyi C."/>
            <person name="Papp T."/>
            <person name="Martin F.M."/>
            <person name="Miettinen O."/>
            <person name="Hibbett D.S."/>
            <person name="Nagy L.G."/>
        </authorList>
    </citation>
    <scope>NUCLEOTIDE SEQUENCE [LARGE SCALE GENOMIC DNA]</scope>
    <source>
        <strain evidence="1 2">NL-1719</strain>
    </source>
</reference>
<proteinExistence type="predicted"/>
<evidence type="ECO:0000313" key="2">
    <source>
        <dbReference type="Proteomes" id="UP000308600"/>
    </source>
</evidence>
<sequence length="158" mass="17443">MVSEDAFSTEGKGTISSEKENERRMSYISFMVGKQGSMTFRSTQIGLKGTREAELLMRISLEECGGRGYEICTPHMDAKKGIHTYKTTAGLSLNDLSTCQPWLLPATSIFFLSACIKASRLAVESQETSGMIPMCPTGMSRLRTLGREVFQCTENYAV</sequence>
<evidence type="ECO:0000313" key="1">
    <source>
        <dbReference type="EMBL" id="TFK59745.1"/>
    </source>
</evidence>
<organism evidence="1 2">
    <name type="scientific">Pluteus cervinus</name>
    <dbReference type="NCBI Taxonomy" id="181527"/>
    <lineage>
        <taxon>Eukaryota</taxon>
        <taxon>Fungi</taxon>
        <taxon>Dikarya</taxon>
        <taxon>Basidiomycota</taxon>
        <taxon>Agaricomycotina</taxon>
        <taxon>Agaricomycetes</taxon>
        <taxon>Agaricomycetidae</taxon>
        <taxon>Agaricales</taxon>
        <taxon>Pluteineae</taxon>
        <taxon>Pluteaceae</taxon>
        <taxon>Pluteus</taxon>
    </lineage>
</organism>
<protein>
    <submittedName>
        <fullName evidence="1">Uncharacterized protein</fullName>
    </submittedName>
</protein>
<keyword evidence="2" id="KW-1185">Reference proteome</keyword>
<name>A0ACD3A238_9AGAR</name>
<dbReference type="Proteomes" id="UP000308600">
    <property type="component" value="Unassembled WGS sequence"/>
</dbReference>
<gene>
    <name evidence="1" type="ORF">BDN72DRAFT_581069</name>
</gene>